<gene>
    <name evidence="1" type="ORF">LOK49_LG11G01905</name>
</gene>
<reference evidence="1 2" key="1">
    <citation type="journal article" date="2022" name="Plant J.">
        <title>Chromosome-level genome of Camellia lanceoleosa provides a valuable resource for understanding genome evolution and self-incompatibility.</title>
        <authorList>
            <person name="Gong W."/>
            <person name="Xiao S."/>
            <person name="Wang L."/>
            <person name="Liao Z."/>
            <person name="Chang Y."/>
            <person name="Mo W."/>
            <person name="Hu G."/>
            <person name="Li W."/>
            <person name="Zhao G."/>
            <person name="Zhu H."/>
            <person name="Hu X."/>
            <person name="Ji K."/>
            <person name="Xiang X."/>
            <person name="Song Q."/>
            <person name="Yuan D."/>
            <person name="Jin S."/>
            <person name="Zhang L."/>
        </authorList>
    </citation>
    <scope>NUCLEOTIDE SEQUENCE [LARGE SCALE GENOMIC DNA]</scope>
    <source>
        <strain evidence="1">SQ_2022a</strain>
    </source>
</reference>
<protein>
    <submittedName>
        <fullName evidence="1">Uncharacterized protein</fullName>
    </submittedName>
</protein>
<name>A0ACC0FWZ9_9ERIC</name>
<accession>A0ACC0FWZ9</accession>
<evidence type="ECO:0000313" key="1">
    <source>
        <dbReference type="EMBL" id="KAI7993373.1"/>
    </source>
</evidence>
<dbReference type="Proteomes" id="UP001060215">
    <property type="component" value="Chromosome 12"/>
</dbReference>
<sequence>MELPLSIVTIRVPFRLLTMMFFMIAPNILRLIVILFDSMLPVVLFIYFLLLPPINLLIFSPRLILLGASVILSPNSTWSMPTLLEFAGGY</sequence>
<keyword evidence="2" id="KW-1185">Reference proteome</keyword>
<comment type="caution">
    <text evidence="1">The sequence shown here is derived from an EMBL/GenBank/DDBJ whole genome shotgun (WGS) entry which is preliminary data.</text>
</comment>
<evidence type="ECO:0000313" key="2">
    <source>
        <dbReference type="Proteomes" id="UP001060215"/>
    </source>
</evidence>
<proteinExistence type="predicted"/>
<dbReference type="EMBL" id="CM045769">
    <property type="protein sequence ID" value="KAI7993373.1"/>
    <property type="molecule type" value="Genomic_DNA"/>
</dbReference>
<organism evidence="1 2">
    <name type="scientific">Camellia lanceoleosa</name>
    <dbReference type="NCBI Taxonomy" id="1840588"/>
    <lineage>
        <taxon>Eukaryota</taxon>
        <taxon>Viridiplantae</taxon>
        <taxon>Streptophyta</taxon>
        <taxon>Embryophyta</taxon>
        <taxon>Tracheophyta</taxon>
        <taxon>Spermatophyta</taxon>
        <taxon>Magnoliopsida</taxon>
        <taxon>eudicotyledons</taxon>
        <taxon>Gunneridae</taxon>
        <taxon>Pentapetalae</taxon>
        <taxon>asterids</taxon>
        <taxon>Ericales</taxon>
        <taxon>Theaceae</taxon>
        <taxon>Camellia</taxon>
    </lineage>
</organism>